<dbReference type="InterPro" id="IPR014717">
    <property type="entry name" value="Transl_elong_EF1B/ribsomal_bS6"/>
</dbReference>
<dbReference type="STRING" id="520762.AN619_07730"/>
<keyword evidence="2" id="KW-0472">Membrane</keyword>
<comment type="caution">
    <text evidence="3">The sequence shown here is derived from an EMBL/GenBank/DDBJ whole genome shotgun (WGS) entry which is preliminary data.</text>
</comment>
<protein>
    <recommendedName>
        <fullName evidence="5">Type IV pilus assembly protein PilO</fullName>
    </recommendedName>
</protein>
<feature type="region of interest" description="Disordered" evidence="1">
    <location>
        <begin position="168"/>
        <end position="194"/>
    </location>
</feature>
<evidence type="ECO:0000313" key="3">
    <source>
        <dbReference type="EMBL" id="KXG76781.1"/>
    </source>
</evidence>
<keyword evidence="4" id="KW-1185">Reference proteome</keyword>
<evidence type="ECO:0000313" key="4">
    <source>
        <dbReference type="Proteomes" id="UP000070456"/>
    </source>
</evidence>
<reference evidence="3 4" key="1">
    <citation type="submission" date="2015-12" db="EMBL/GenBank/DDBJ databases">
        <title>Draft genome sequence of the thermoanaerobe Thermotalea metallivorans, an isolate from the runoff channel of the Great Artesian Basin, Australia.</title>
        <authorList>
            <person name="Patel B.K."/>
        </authorList>
    </citation>
    <scope>NUCLEOTIDE SEQUENCE [LARGE SCALE GENOMIC DNA]</scope>
    <source>
        <strain evidence="3 4">B2-1</strain>
    </source>
</reference>
<organism evidence="3 4">
    <name type="scientific">Thermotalea metallivorans</name>
    <dbReference type="NCBI Taxonomy" id="520762"/>
    <lineage>
        <taxon>Bacteria</taxon>
        <taxon>Bacillati</taxon>
        <taxon>Bacillota</taxon>
        <taxon>Clostridia</taxon>
        <taxon>Peptostreptococcales</taxon>
        <taxon>Thermotaleaceae</taxon>
        <taxon>Thermotalea</taxon>
    </lineage>
</organism>
<dbReference type="OrthoDB" id="1704601at2"/>
<dbReference type="RefSeq" id="WP_068555156.1">
    <property type="nucleotide sequence ID" value="NZ_LOEE01000021.1"/>
</dbReference>
<dbReference type="Proteomes" id="UP000070456">
    <property type="component" value="Unassembled WGS sequence"/>
</dbReference>
<evidence type="ECO:0000256" key="2">
    <source>
        <dbReference type="SAM" id="Phobius"/>
    </source>
</evidence>
<accession>A0A140L8A6</accession>
<dbReference type="AlphaFoldDB" id="A0A140L8A6"/>
<keyword evidence="2" id="KW-0812">Transmembrane</keyword>
<name>A0A140L8A6_9FIRM</name>
<keyword evidence="2" id="KW-1133">Transmembrane helix</keyword>
<evidence type="ECO:0008006" key="5">
    <source>
        <dbReference type="Google" id="ProtNLM"/>
    </source>
</evidence>
<gene>
    <name evidence="3" type="ORF">AN619_07730</name>
</gene>
<sequence>MKLILNKKSGTSSLKGSIVQIVEKFRSSLTKREKILLGILAVSIFFLGYYYLILKPDLEKISFLQEKAEKYKQQYNQIMMDTSSDNPIHKEFKILKAKILMAAERLFPEMKQEKIIVVLDHMIKESNIRVSSISFTEPAIDTVETVKENQTNPPYILYDLAKQYRGEIDPVPPSQEKPGGENGPDQSQNKGNSVQAEKMEATLQFEGSYSNLMKFIKALENYEKNIIIKNLSVIGKNDDHTLKGNITIVFYAIPKLFHEDDAFLNWNFDNFYGKENPFDPFGGYEVHAATKSDKSENATAVAVDFFLAVNAITSDIPTVVMGKSDDNRAETYVYADNADFEDVELQIYKVDHTYYYKYKTQRESYPKDYENNGVEFQPKGSKIYFKIYSNKRNSDNDKNGVYLKLINKTDMELIVDIDEDDIERPRVSVKEKLGHVLIKK</sequence>
<dbReference type="EMBL" id="LOEE01000021">
    <property type="protein sequence ID" value="KXG76781.1"/>
    <property type="molecule type" value="Genomic_DNA"/>
</dbReference>
<proteinExistence type="predicted"/>
<dbReference type="Gene3D" id="3.30.70.60">
    <property type="match status" value="1"/>
</dbReference>
<evidence type="ECO:0000256" key="1">
    <source>
        <dbReference type="SAM" id="MobiDB-lite"/>
    </source>
</evidence>
<feature type="transmembrane region" description="Helical" evidence="2">
    <location>
        <begin position="35"/>
        <end position="53"/>
    </location>
</feature>
<feature type="compositionally biased region" description="Polar residues" evidence="1">
    <location>
        <begin position="184"/>
        <end position="194"/>
    </location>
</feature>